<reference evidence="4" key="3">
    <citation type="submission" date="2016-10" db="EMBL/GenBank/DDBJ databases">
        <authorList>
            <person name="Varghese N."/>
        </authorList>
    </citation>
    <scope>NUCLEOTIDE SEQUENCE [LARGE SCALE GENOMIC DNA]</scope>
    <source>
        <strain evidence="4">DSM 16632</strain>
    </source>
</reference>
<dbReference type="OrthoDB" id="73058at2157"/>
<keyword evidence="3" id="KW-1185">Reference proteome</keyword>
<protein>
    <recommendedName>
        <fullName evidence="5">C2H2-type domain-containing protein</fullName>
    </recommendedName>
</protein>
<reference evidence="3" key="2">
    <citation type="submission" date="2016-02" db="EMBL/GenBank/DDBJ databases">
        <title>The draft genome sequence of the rumen methanogen Methanobrevibacter olleyae YLM1.</title>
        <authorList>
            <consortium name="New Zealand Agricultural Greenhouse Gas Research Centre/Pastoral Greenhouse Gas Research Consortium"/>
            <person name="Kelly W.J."/>
            <person name="Li D."/>
            <person name="Lambie S.C."/>
            <person name="Attwood G.T."/>
            <person name="Altermann E."/>
            <person name="Leahy S.C."/>
        </authorList>
    </citation>
    <scope>NUCLEOTIDE SEQUENCE [LARGE SCALE GENOMIC DNA]</scope>
    <source>
        <strain evidence="3">YLM1</strain>
    </source>
</reference>
<dbReference type="PATRIC" id="fig|294671.3.peg.61"/>
<sequence>MADEENHIDIENNEEKIEVCYTCGKEFDMNSDEGAHYHYGKYPMCGYCTNFFGFYNEEMMGKK</sequence>
<evidence type="ECO:0000313" key="4">
    <source>
        <dbReference type="Proteomes" id="UP000183442"/>
    </source>
</evidence>
<evidence type="ECO:0000313" key="2">
    <source>
        <dbReference type="EMBL" id="SFL26827.1"/>
    </source>
</evidence>
<organism evidence="1 3">
    <name type="scientific">Methanobrevibacter olleyae</name>
    <dbReference type="NCBI Taxonomy" id="294671"/>
    <lineage>
        <taxon>Archaea</taxon>
        <taxon>Methanobacteriati</taxon>
        <taxon>Methanobacteriota</taxon>
        <taxon>Methanomada group</taxon>
        <taxon>Methanobacteria</taxon>
        <taxon>Methanobacteriales</taxon>
        <taxon>Methanobacteriaceae</taxon>
        <taxon>Methanobrevibacter</taxon>
    </lineage>
</organism>
<proteinExistence type="predicted"/>
<dbReference type="EMBL" id="CP014265">
    <property type="protein sequence ID" value="AMK14621.1"/>
    <property type="molecule type" value="Genomic_DNA"/>
</dbReference>
<name>A0A126QX58_METOL</name>
<dbReference type="AlphaFoldDB" id="A0A126QX58"/>
<reference evidence="2" key="4">
    <citation type="submission" date="2016-10" db="EMBL/GenBank/DDBJ databases">
        <authorList>
            <person name="de Groot N.N."/>
        </authorList>
    </citation>
    <scope>NUCLEOTIDE SEQUENCE [LARGE SCALE GENOMIC DNA]</scope>
    <source>
        <strain evidence="2">DSM 16632</strain>
    </source>
</reference>
<dbReference type="GeneID" id="28488359"/>
<evidence type="ECO:0000313" key="1">
    <source>
        <dbReference type="EMBL" id="AMK14621.1"/>
    </source>
</evidence>
<dbReference type="KEGG" id="mol:YLM1_0061"/>
<dbReference type="RefSeq" id="WP_067145194.1">
    <property type="nucleotide sequence ID" value="NZ_CP014265.1"/>
</dbReference>
<dbReference type="Proteomes" id="UP000066376">
    <property type="component" value="Chromosome"/>
</dbReference>
<accession>A0A126QX58</accession>
<dbReference type="Proteomes" id="UP000183442">
    <property type="component" value="Unassembled WGS sequence"/>
</dbReference>
<evidence type="ECO:0000313" key="3">
    <source>
        <dbReference type="Proteomes" id="UP000066376"/>
    </source>
</evidence>
<evidence type="ECO:0008006" key="5">
    <source>
        <dbReference type="Google" id="ProtNLM"/>
    </source>
</evidence>
<gene>
    <name evidence="2" type="ORF">SAMN02910297_00391</name>
    <name evidence="1" type="ORF">YLM1_0061</name>
</gene>
<reference evidence="1 3" key="1">
    <citation type="journal article" date="2016" name="Genome Announc.">
        <title>Draft Genome Sequence of the Rumen Methanogen Methanobrevibacter olleyae YLM1.</title>
        <authorList>
            <person name="Kelly W.J."/>
            <person name="Li D."/>
            <person name="Lambie S.C."/>
            <person name="Cox F."/>
            <person name="Attwood G.T."/>
            <person name="Altermann E."/>
            <person name="Leahy S.C."/>
        </authorList>
    </citation>
    <scope>NUCLEOTIDE SEQUENCE [LARGE SCALE GENOMIC DNA]</scope>
    <source>
        <strain evidence="1 3">YLM1</strain>
    </source>
</reference>
<dbReference type="EMBL" id="FOTL01000004">
    <property type="protein sequence ID" value="SFL26827.1"/>
    <property type="molecule type" value="Genomic_DNA"/>
</dbReference>